<feature type="transmembrane region" description="Helical" evidence="5">
    <location>
        <begin position="268"/>
        <end position="286"/>
    </location>
</feature>
<dbReference type="GO" id="GO:0032979">
    <property type="term" value="P:protein insertion into mitochondrial inner membrane from matrix"/>
    <property type="evidence" value="ECO:0007669"/>
    <property type="project" value="TreeGrafter"/>
</dbReference>
<dbReference type="Proteomes" id="UP000046392">
    <property type="component" value="Unplaced"/>
</dbReference>
<dbReference type="InterPro" id="IPR001708">
    <property type="entry name" value="YidC/ALB3/OXA1/COX18"/>
</dbReference>
<proteinExistence type="predicted"/>
<evidence type="ECO:0000256" key="5">
    <source>
        <dbReference type="SAM" id="Phobius"/>
    </source>
</evidence>
<evidence type="ECO:0000256" key="2">
    <source>
        <dbReference type="ARBA" id="ARBA00022692"/>
    </source>
</evidence>
<dbReference type="STRING" id="174720.A0A0N5BX51"/>
<dbReference type="GO" id="GO:0032977">
    <property type="term" value="F:membrane insertase activity"/>
    <property type="evidence" value="ECO:0007669"/>
    <property type="project" value="InterPro"/>
</dbReference>
<evidence type="ECO:0000256" key="4">
    <source>
        <dbReference type="ARBA" id="ARBA00023136"/>
    </source>
</evidence>
<name>A0A0N5BX51_STREA</name>
<evidence type="ECO:0000256" key="1">
    <source>
        <dbReference type="ARBA" id="ARBA00004141"/>
    </source>
</evidence>
<comment type="subcellular location">
    <subcellularLocation>
        <location evidence="1">Membrane</location>
        <topology evidence="1">Multi-pass membrane protein</topology>
    </subcellularLocation>
</comment>
<dbReference type="AlphaFoldDB" id="A0A0N5BX51"/>
<feature type="transmembrane region" description="Helical" evidence="5">
    <location>
        <begin position="170"/>
        <end position="190"/>
    </location>
</feature>
<keyword evidence="4 5" id="KW-0472">Membrane</keyword>
<evidence type="ECO:0000256" key="3">
    <source>
        <dbReference type="ARBA" id="ARBA00022989"/>
    </source>
</evidence>
<dbReference type="GO" id="GO:0005743">
    <property type="term" value="C:mitochondrial inner membrane"/>
    <property type="evidence" value="ECO:0007669"/>
    <property type="project" value="TreeGrafter"/>
</dbReference>
<accession>A0A0N5BX51</accession>
<reference evidence="7" key="1">
    <citation type="submission" date="2017-02" db="UniProtKB">
        <authorList>
            <consortium name="WormBaseParasite"/>
        </authorList>
    </citation>
    <scope>IDENTIFICATION</scope>
</reference>
<dbReference type="GO" id="GO:0033617">
    <property type="term" value="P:mitochondrial respiratory chain complex IV assembly"/>
    <property type="evidence" value="ECO:0007669"/>
    <property type="project" value="TreeGrafter"/>
</dbReference>
<organism evidence="6 7">
    <name type="scientific">Strongyloides papillosus</name>
    <name type="common">Intestinal threadworm</name>
    <dbReference type="NCBI Taxonomy" id="174720"/>
    <lineage>
        <taxon>Eukaryota</taxon>
        <taxon>Metazoa</taxon>
        <taxon>Ecdysozoa</taxon>
        <taxon>Nematoda</taxon>
        <taxon>Chromadorea</taxon>
        <taxon>Rhabditida</taxon>
        <taxon>Tylenchina</taxon>
        <taxon>Panagrolaimomorpha</taxon>
        <taxon>Strongyloidoidea</taxon>
        <taxon>Strongyloididae</taxon>
        <taxon>Strongyloides</taxon>
    </lineage>
</organism>
<evidence type="ECO:0000313" key="6">
    <source>
        <dbReference type="Proteomes" id="UP000046392"/>
    </source>
</evidence>
<keyword evidence="6" id="KW-1185">Reference proteome</keyword>
<dbReference type="WBParaSite" id="SPAL_0001038700.1">
    <property type="protein sequence ID" value="SPAL_0001038700.1"/>
    <property type="gene ID" value="SPAL_0001038700"/>
</dbReference>
<sequence length="316" mass="35436">MLLGRTLNSCLFRKLKSAPNSFVCANNVFEGKRNSSTLPPFLNGLIQYSSSCNITTSIQHCMEGLHTMTGLGWGTTFVASAFLLRAILSPTHVYGEKLFANNVHLTNHIRIKHLQDISERFKIELGFNKVNKLELMTDNKKLIAVTEQHIKESTEEAICGNKLFPLRISFLKLSTIPIWFFSSFAVRNIVTGSFTPAIPGCLWIDNLMLPDPYFVLPITVGLLGFINMYSQKLVFPNQDSKVTKVNDFCLAFATIVAVKIMMDLPACISLYWLSVSISGIIEVALIRSPMFKSLVGIKKLPTDSKYPLVNLFMRRS</sequence>
<keyword evidence="2 5" id="KW-0812">Transmembrane</keyword>
<keyword evidence="3 5" id="KW-1133">Transmembrane helix</keyword>
<dbReference type="PANTHER" id="PTHR12428:SF65">
    <property type="entry name" value="CYTOCHROME C OXIDASE ASSEMBLY PROTEIN COX18, MITOCHONDRIAL"/>
    <property type="match status" value="1"/>
</dbReference>
<evidence type="ECO:0000313" key="7">
    <source>
        <dbReference type="WBParaSite" id="SPAL_0001038700.1"/>
    </source>
</evidence>
<dbReference type="PANTHER" id="PTHR12428">
    <property type="entry name" value="OXA1"/>
    <property type="match status" value="1"/>
</dbReference>
<protein>
    <submittedName>
        <fullName evidence="7">Mitochondrial inner membrane protein COX18</fullName>
    </submittedName>
</protein>
<feature type="transmembrane region" description="Helical" evidence="5">
    <location>
        <begin position="213"/>
        <end position="230"/>
    </location>
</feature>